<dbReference type="CDD" id="cd02224">
    <property type="entry name" value="cupin_SPO2919-like"/>
    <property type="match status" value="1"/>
</dbReference>
<evidence type="ECO:0000313" key="3">
    <source>
        <dbReference type="EMBL" id="RMS18837.1"/>
    </source>
</evidence>
<evidence type="ECO:0000313" key="4">
    <source>
        <dbReference type="Proteomes" id="UP000269801"/>
    </source>
</evidence>
<evidence type="ECO:0000259" key="2">
    <source>
        <dbReference type="Pfam" id="PF07883"/>
    </source>
</evidence>
<dbReference type="InterPro" id="IPR014710">
    <property type="entry name" value="RmlC-like_jellyroll"/>
</dbReference>
<feature type="domain" description="Cupin type-2" evidence="2">
    <location>
        <begin position="1"/>
        <end position="69"/>
    </location>
</feature>
<dbReference type="InterPro" id="IPR051610">
    <property type="entry name" value="GPI/OXD"/>
</dbReference>
<dbReference type="PANTHER" id="PTHR35848">
    <property type="entry name" value="OXALATE-BINDING PROTEIN"/>
    <property type="match status" value="1"/>
</dbReference>
<sequence>MAPGKRSCPYHFHHAQEEMFVIIEGEGSLRVAGEMLPIRTGDIVFIPAGSEYPHQIINTSQAPLKYLSISTRETPEVCEYPDSGKYQAMVSVQGTRVFTANQRTTENLDYWEGEP</sequence>
<name>A0A3M5B2B2_PSESS</name>
<reference evidence="3 4" key="1">
    <citation type="submission" date="2018-08" db="EMBL/GenBank/DDBJ databases">
        <title>Recombination of ecologically and evolutionarily significant loci maintains genetic cohesion in the Pseudomonas syringae species complex.</title>
        <authorList>
            <person name="Dillon M."/>
            <person name="Thakur S."/>
            <person name="Almeida R.N.D."/>
            <person name="Weir B.S."/>
            <person name="Guttman D.S."/>
        </authorList>
    </citation>
    <scope>NUCLEOTIDE SEQUENCE [LARGE SCALE GENOMIC DNA]</scope>
    <source>
        <strain evidence="3 4">ICMP 13685</strain>
    </source>
</reference>
<dbReference type="InterPro" id="IPR013096">
    <property type="entry name" value="Cupin_2"/>
</dbReference>
<protein>
    <submittedName>
        <fullName evidence="3">Putative Auxin-binding protein</fullName>
    </submittedName>
</protein>
<evidence type="ECO:0000256" key="1">
    <source>
        <dbReference type="ARBA" id="ARBA00022723"/>
    </source>
</evidence>
<dbReference type="AlphaFoldDB" id="A0A3M5B2B2"/>
<dbReference type="SUPFAM" id="SSF51182">
    <property type="entry name" value="RmlC-like cupins"/>
    <property type="match status" value="1"/>
</dbReference>
<dbReference type="EMBL" id="RBSL01000514">
    <property type="protein sequence ID" value="RMS18837.1"/>
    <property type="molecule type" value="Genomic_DNA"/>
</dbReference>
<dbReference type="InterPro" id="IPR011051">
    <property type="entry name" value="RmlC_Cupin_sf"/>
</dbReference>
<dbReference type="Pfam" id="PF07883">
    <property type="entry name" value="Cupin_2"/>
    <property type="match status" value="1"/>
</dbReference>
<dbReference type="PANTHER" id="PTHR35848:SF6">
    <property type="entry name" value="CUPIN TYPE-2 DOMAIN-CONTAINING PROTEIN"/>
    <property type="match status" value="1"/>
</dbReference>
<dbReference type="GO" id="GO:0046872">
    <property type="term" value="F:metal ion binding"/>
    <property type="evidence" value="ECO:0007669"/>
    <property type="project" value="UniProtKB-KW"/>
</dbReference>
<comment type="caution">
    <text evidence="3">The sequence shown here is derived from an EMBL/GenBank/DDBJ whole genome shotgun (WGS) entry which is preliminary data.</text>
</comment>
<accession>A0A3M5B2B2</accession>
<gene>
    <name evidence="3" type="ORF">ALP70_00090</name>
</gene>
<dbReference type="Gene3D" id="2.60.120.10">
    <property type="entry name" value="Jelly Rolls"/>
    <property type="match status" value="1"/>
</dbReference>
<organism evidence="3 4">
    <name type="scientific">Pseudomonas savastanoi</name>
    <name type="common">Pseudomonas syringae pv. savastanoi</name>
    <dbReference type="NCBI Taxonomy" id="29438"/>
    <lineage>
        <taxon>Bacteria</taxon>
        <taxon>Pseudomonadati</taxon>
        <taxon>Pseudomonadota</taxon>
        <taxon>Gammaproteobacteria</taxon>
        <taxon>Pseudomonadales</taxon>
        <taxon>Pseudomonadaceae</taxon>
        <taxon>Pseudomonas</taxon>
    </lineage>
</organism>
<keyword evidence="1" id="KW-0479">Metal-binding</keyword>
<dbReference type="Proteomes" id="UP000269801">
    <property type="component" value="Unassembled WGS sequence"/>
</dbReference>
<proteinExistence type="predicted"/>